<sequence length="229" mass="27043">MNNINIELRSKILELALNLENNISQLIITCLVIENEERKAISNKSGNLSFKNKIDLLFDLEILNKEEHKLFLLLMEYRNQFLHNIDCNSFEKAFEFLGNDKKNQLIKYLDVESPENYYLAYLNIYGKGIDIILSKHKDIQEKIEFKKDFVKSPLNTISFLVDSIFDLYLTLTENDFVPKDDDSPETIELKNKIFETLNSHKEQTFYSEKYQELSNFAKTTEEDIKKIFK</sequence>
<comment type="caution">
    <text evidence="1">The sequence shown here is derived from an EMBL/GenBank/DDBJ whole genome shotgun (WGS) entry which is preliminary data.</text>
</comment>
<evidence type="ECO:0000313" key="2">
    <source>
        <dbReference type="Proteomes" id="UP001073122"/>
    </source>
</evidence>
<organism evidence="1 2">
    <name type="scientific">Chryseobacterium formosus</name>
    <dbReference type="NCBI Taxonomy" id="1537363"/>
    <lineage>
        <taxon>Bacteria</taxon>
        <taxon>Pseudomonadati</taxon>
        <taxon>Bacteroidota</taxon>
        <taxon>Flavobacteriia</taxon>
        <taxon>Flavobacteriales</taxon>
        <taxon>Weeksellaceae</taxon>
        <taxon>Chryseobacterium group</taxon>
        <taxon>Chryseobacterium</taxon>
    </lineage>
</organism>
<accession>A0ABT3XQ95</accession>
<dbReference type="EMBL" id="JAOVZW010000011">
    <property type="protein sequence ID" value="MCX8524283.1"/>
    <property type="molecule type" value="Genomic_DNA"/>
</dbReference>
<reference evidence="1" key="1">
    <citation type="submission" date="2022-10" db="EMBL/GenBank/DDBJ databases">
        <title>Chryseobacterium sp. nov., a novel bacterial species.</title>
        <authorList>
            <person name="Cao Y."/>
        </authorList>
    </citation>
    <scope>NUCLEOTIDE SEQUENCE</scope>
    <source>
        <strain evidence="1">CCTCC AB2015118</strain>
    </source>
</reference>
<evidence type="ECO:0000313" key="1">
    <source>
        <dbReference type="EMBL" id="MCX8524283.1"/>
    </source>
</evidence>
<protein>
    <recommendedName>
        <fullName evidence="3">DUF4145 domain-containing protein</fullName>
    </recommendedName>
</protein>
<dbReference type="RefSeq" id="WP_267265586.1">
    <property type="nucleotide sequence ID" value="NZ_JAOVZW010000011.1"/>
</dbReference>
<dbReference type="Proteomes" id="UP001073122">
    <property type="component" value="Unassembled WGS sequence"/>
</dbReference>
<name>A0ABT3XQ95_9FLAO</name>
<keyword evidence="2" id="KW-1185">Reference proteome</keyword>
<evidence type="ECO:0008006" key="3">
    <source>
        <dbReference type="Google" id="ProtNLM"/>
    </source>
</evidence>
<dbReference type="Gene3D" id="1.20.120.330">
    <property type="entry name" value="Nucleotidyltransferases domain 2"/>
    <property type="match status" value="1"/>
</dbReference>
<gene>
    <name evidence="1" type="ORF">OF897_10210</name>
</gene>
<proteinExistence type="predicted"/>